<dbReference type="KEGG" id="clup:CLUP02_17531"/>
<dbReference type="RefSeq" id="XP_049137663.1">
    <property type="nucleotide sequence ID" value="XM_049296439.1"/>
</dbReference>
<protein>
    <submittedName>
        <fullName evidence="2">Uncharacterized protein</fullName>
    </submittedName>
</protein>
<dbReference type="GeneID" id="73351449"/>
<dbReference type="AlphaFoldDB" id="A0A9Q8SF07"/>
<gene>
    <name evidence="2" type="ORF">CLUP02_17531</name>
</gene>
<name>A0A9Q8SF07_9PEZI</name>
<sequence length="293" mass="32340">MVKRDNVRNGYWGSGTAPDSYLEGGKLRSSGPHTPAGTPGDEAMGKKADISTWAAKLHLKAALFSSSYQCKRNEARSPPHRGVTVPTSSHGELRKSNRGTVPARTGCSEQRYTRTAAWARKNSIEQAYWALSLLFEGMIGDSPWRRKRNIVSVWADIFPQISFLPINAGARGSRLCLHSHGVKTGDERRAGTIVPWARWLGRHIAHEDGGTSLGFIKNQATTHFRCLTAPPPRPPTQKLQVRVVGEDKPGPGWGMLISVAWRKESGMAKGHGMRWARRPCRIIHDARPIDTPS</sequence>
<organism evidence="2 3">
    <name type="scientific">Colletotrichum lupini</name>
    <dbReference type="NCBI Taxonomy" id="145971"/>
    <lineage>
        <taxon>Eukaryota</taxon>
        <taxon>Fungi</taxon>
        <taxon>Dikarya</taxon>
        <taxon>Ascomycota</taxon>
        <taxon>Pezizomycotina</taxon>
        <taxon>Sordariomycetes</taxon>
        <taxon>Hypocreomycetidae</taxon>
        <taxon>Glomerellales</taxon>
        <taxon>Glomerellaceae</taxon>
        <taxon>Colletotrichum</taxon>
        <taxon>Colletotrichum acutatum species complex</taxon>
    </lineage>
</organism>
<evidence type="ECO:0000256" key="1">
    <source>
        <dbReference type="SAM" id="MobiDB-lite"/>
    </source>
</evidence>
<feature type="region of interest" description="Disordered" evidence="1">
    <location>
        <begin position="73"/>
        <end position="107"/>
    </location>
</feature>
<proteinExistence type="predicted"/>
<keyword evidence="3" id="KW-1185">Reference proteome</keyword>
<dbReference type="Proteomes" id="UP000830671">
    <property type="component" value="Chromosome 10"/>
</dbReference>
<evidence type="ECO:0000313" key="3">
    <source>
        <dbReference type="Proteomes" id="UP000830671"/>
    </source>
</evidence>
<evidence type="ECO:0000313" key="2">
    <source>
        <dbReference type="EMBL" id="UQC76020.1"/>
    </source>
</evidence>
<dbReference type="EMBL" id="CP019472">
    <property type="protein sequence ID" value="UQC76020.1"/>
    <property type="molecule type" value="Genomic_DNA"/>
</dbReference>
<reference evidence="2" key="1">
    <citation type="journal article" date="2021" name="Mol. Plant Microbe Interact.">
        <title>Complete Genome Sequence of the Plant-Pathogenic Fungus Colletotrichum lupini.</title>
        <authorList>
            <person name="Baroncelli R."/>
            <person name="Pensec F."/>
            <person name="Da Lio D."/>
            <person name="Boufleur T."/>
            <person name="Vicente I."/>
            <person name="Sarrocco S."/>
            <person name="Picot A."/>
            <person name="Baraldi E."/>
            <person name="Sukno S."/>
            <person name="Thon M."/>
            <person name="Le Floch G."/>
        </authorList>
    </citation>
    <scope>NUCLEOTIDE SEQUENCE</scope>
    <source>
        <strain evidence="2">IMI 504893</strain>
    </source>
</reference>
<feature type="region of interest" description="Disordered" evidence="1">
    <location>
        <begin position="1"/>
        <end position="44"/>
    </location>
</feature>
<accession>A0A9Q8SF07</accession>